<evidence type="ECO:0000259" key="2">
    <source>
        <dbReference type="Pfam" id="PF13592"/>
    </source>
</evidence>
<comment type="subcellular location">
    <subcellularLocation>
        <location evidence="1">Nucleus</location>
    </subcellularLocation>
</comment>
<dbReference type="GO" id="GO:0005634">
    <property type="term" value="C:nucleus"/>
    <property type="evidence" value="ECO:0007669"/>
    <property type="project" value="UniProtKB-SubCell"/>
</dbReference>
<feature type="domain" description="Winged helix-turn helix" evidence="2">
    <location>
        <begin position="56"/>
        <end position="108"/>
    </location>
</feature>
<organism evidence="3">
    <name type="scientific">Bracon brevicornis</name>
    <dbReference type="NCBI Taxonomy" id="1563983"/>
    <lineage>
        <taxon>Eukaryota</taxon>
        <taxon>Metazoa</taxon>
        <taxon>Ecdysozoa</taxon>
        <taxon>Arthropoda</taxon>
        <taxon>Hexapoda</taxon>
        <taxon>Insecta</taxon>
        <taxon>Pterygota</taxon>
        <taxon>Neoptera</taxon>
        <taxon>Endopterygota</taxon>
        <taxon>Hymenoptera</taxon>
        <taxon>Apocrita</taxon>
        <taxon>Ichneumonoidea</taxon>
        <taxon>Braconidae</taxon>
        <taxon>Braconinae</taxon>
        <taxon>Bracon</taxon>
    </lineage>
</organism>
<accession>A0A6V7KD39</accession>
<dbReference type="SUPFAM" id="SSF46689">
    <property type="entry name" value="Homeodomain-like"/>
    <property type="match status" value="1"/>
</dbReference>
<evidence type="ECO:0000313" key="3">
    <source>
        <dbReference type="EMBL" id="CAD1562262.1"/>
    </source>
</evidence>
<dbReference type="EMBL" id="CADCXW020000128">
    <property type="protein sequence ID" value="CAD1562262.1"/>
    <property type="molecule type" value="Genomic_DNA"/>
</dbReference>
<evidence type="ECO:0000256" key="1">
    <source>
        <dbReference type="ARBA" id="ARBA00004123"/>
    </source>
</evidence>
<dbReference type="Pfam" id="PF13592">
    <property type="entry name" value="HTH_33"/>
    <property type="match status" value="1"/>
</dbReference>
<proteinExistence type="predicted"/>
<gene>
    <name evidence="3" type="ORF">BBRV_LOCUS76807</name>
</gene>
<dbReference type="InterPro" id="IPR025959">
    <property type="entry name" value="Winged_HTH_dom"/>
</dbReference>
<dbReference type="InterPro" id="IPR009057">
    <property type="entry name" value="Homeodomain-like_sf"/>
</dbReference>
<sequence length="109" mass="12063">MIAGSQLIHETTVGRHLNDWLTGEKLAPENGGSDSHLSEEQTAELITYLTNNLLPTTLAIIEQVADGWGIRYTIPGMTQCLHRNGFSYRKPVGIPHKFSAEAQRAFVET</sequence>
<dbReference type="AlphaFoldDB" id="A0A6V7KD39"/>
<protein>
    <recommendedName>
        <fullName evidence="2">Winged helix-turn helix domain-containing protein</fullName>
    </recommendedName>
</protein>
<reference evidence="3" key="1">
    <citation type="submission" date="2020-07" db="EMBL/GenBank/DDBJ databases">
        <authorList>
            <person name="Ferguson B K."/>
        </authorList>
    </citation>
    <scope>NUCLEOTIDE SEQUENCE</scope>
    <source>
        <strain evidence="3">L06</strain>
    </source>
</reference>
<name>A0A6V7KD39_9HYME</name>